<keyword evidence="3" id="KW-0472">Membrane</keyword>
<evidence type="ECO:0000313" key="7">
    <source>
        <dbReference type="Proteomes" id="UP001597541"/>
    </source>
</evidence>
<dbReference type="Gene3D" id="3.90.1310.10">
    <property type="entry name" value="Penicillin-binding protein 2a (Domain 2)"/>
    <property type="match status" value="1"/>
</dbReference>
<sequence>MKRRLFVLLICLGAVFLGIGGKLLWIQLVAVHHYTGRNVDLVTGSVRQREKGIVLHTGRGVIEDRSRIPFTSLWQKVLVITPVAPHFRGKPAQIQALARLLGLSPEEWNRGYAAVKEPVFWRKTGADEPASLTARQAAAIEKLGIPNVKVMPYVRRYPSDMTARQAIGFVSQDPDRLARLYPETKTDGLLSEATELGASGIEKAFEPYLRGVGRTSVSFYTDANKRPLQGLHMRLVQPKSNYYPLHVVTTLDSALQRRIEKYVDVEGMKEGAVVVMDVRTAEVLASVSRPQFDPGRIGQGDTGWANAAVKAVTPGSIFKAIIAAAALEEHVVSPHEEFECHGELGKYGLSCWKKVGHGSLTLAEAFAESCNVTFAKVASRLSPETVERYARKLGFNRTVGWTGRSVLDGSPLKPFDGEEEGQVFAAGTARGDGGVIAQTGIGQRDVLVTPLQAANLAVTLVNGGKLRSPQLVKRVDYANGSTMVTFGSHLLTGKEDKPISEATAKLLREWMGLVVSEGTGRSLQNAEWTLAGKSGTAQIQVRGEARVNQWFLGFGPADKPRYAVSVLVKNESPHASHYATRWFKGVMDLLAETEQEKNIGH</sequence>
<comment type="subcellular location">
    <subcellularLocation>
        <location evidence="1">Membrane</location>
    </subcellularLocation>
</comment>
<dbReference type="Pfam" id="PF03717">
    <property type="entry name" value="PBP_dimer"/>
    <property type="match status" value="1"/>
</dbReference>
<feature type="domain" description="Penicillin-binding protein transpeptidase" evidence="4">
    <location>
        <begin position="271"/>
        <end position="587"/>
    </location>
</feature>
<reference evidence="7" key="1">
    <citation type="journal article" date="2019" name="Int. J. Syst. Evol. Microbiol.">
        <title>The Global Catalogue of Microorganisms (GCM) 10K type strain sequencing project: providing services to taxonomists for standard genome sequencing and annotation.</title>
        <authorList>
            <consortium name="The Broad Institute Genomics Platform"/>
            <consortium name="The Broad Institute Genome Sequencing Center for Infectious Disease"/>
            <person name="Wu L."/>
            <person name="Ma J."/>
        </authorList>
    </citation>
    <scope>NUCLEOTIDE SEQUENCE [LARGE SCALE GENOMIC DNA]</scope>
    <source>
        <strain evidence="7">KCTC 3950</strain>
    </source>
</reference>
<dbReference type="SUPFAM" id="SSF56601">
    <property type="entry name" value="beta-lactamase/transpeptidase-like"/>
    <property type="match status" value="1"/>
</dbReference>
<accession>A0ABW5PDR1</accession>
<gene>
    <name evidence="6" type="ORF">ACFSUF_09390</name>
</gene>
<dbReference type="Proteomes" id="UP001597541">
    <property type="component" value="Unassembled WGS sequence"/>
</dbReference>
<dbReference type="Pfam" id="PF00905">
    <property type="entry name" value="Transpeptidase"/>
    <property type="match status" value="1"/>
</dbReference>
<evidence type="ECO:0000256" key="2">
    <source>
        <dbReference type="ARBA" id="ARBA00007171"/>
    </source>
</evidence>
<name>A0ABW5PDR1_9BACL</name>
<evidence type="ECO:0000313" key="6">
    <source>
        <dbReference type="EMBL" id="MFD2612635.1"/>
    </source>
</evidence>
<dbReference type="PANTHER" id="PTHR30627">
    <property type="entry name" value="PEPTIDOGLYCAN D,D-TRANSPEPTIDASE"/>
    <property type="match status" value="1"/>
</dbReference>
<dbReference type="InterPro" id="IPR036138">
    <property type="entry name" value="PBP_dimer_sf"/>
</dbReference>
<keyword evidence="7" id="KW-1185">Reference proteome</keyword>
<dbReference type="InterPro" id="IPR012338">
    <property type="entry name" value="Beta-lactam/transpept-like"/>
</dbReference>
<feature type="domain" description="Penicillin-binding protein dimerisation" evidence="5">
    <location>
        <begin position="132"/>
        <end position="225"/>
    </location>
</feature>
<dbReference type="InterPro" id="IPR005311">
    <property type="entry name" value="PBP_dimer"/>
</dbReference>
<evidence type="ECO:0000256" key="3">
    <source>
        <dbReference type="ARBA" id="ARBA00023136"/>
    </source>
</evidence>
<comment type="caution">
    <text evidence="6">The sequence shown here is derived from an EMBL/GenBank/DDBJ whole genome shotgun (WGS) entry which is preliminary data.</text>
</comment>
<dbReference type="EMBL" id="JBHUME010000007">
    <property type="protein sequence ID" value="MFD2612635.1"/>
    <property type="molecule type" value="Genomic_DNA"/>
</dbReference>
<proteinExistence type="inferred from homology"/>
<evidence type="ECO:0000259" key="4">
    <source>
        <dbReference type="Pfam" id="PF00905"/>
    </source>
</evidence>
<dbReference type="InterPro" id="IPR001460">
    <property type="entry name" value="PCN-bd_Tpept"/>
</dbReference>
<dbReference type="PANTHER" id="PTHR30627:SF24">
    <property type="entry name" value="PENICILLIN-BINDING PROTEIN 4B"/>
    <property type="match status" value="1"/>
</dbReference>
<dbReference type="RefSeq" id="WP_377602344.1">
    <property type="nucleotide sequence ID" value="NZ_JBHUME010000007.1"/>
</dbReference>
<organism evidence="6 7">
    <name type="scientific">Paenibacillus gansuensis</name>
    <dbReference type="NCBI Taxonomy" id="306542"/>
    <lineage>
        <taxon>Bacteria</taxon>
        <taxon>Bacillati</taxon>
        <taxon>Bacillota</taxon>
        <taxon>Bacilli</taxon>
        <taxon>Bacillales</taxon>
        <taxon>Paenibacillaceae</taxon>
        <taxon>Paenibacillus</taxon>
    </lineage>
</organism>
<dbReference type="InterPro" id="IPR050515">
    <property type="entry name" value="Beta-lactam/transpept"/>
</dbReference>
<comment type="similarity">
    <text evidence="2">Belongs to the transpeptidase family.</text>
</comment>
<dbReference type="SUPFAM" id="SSF56519">
    <property type="entry name" value="Penicillin binding protein dimerisation domain"/>
    <property type="match status" value="1"/>
</dbReference>
<evidence type="ECO:0000256" key="1">
    <source>
        <dbReference type="ARBA" id="ARBA00004370"/>
    </source>
</evidence>
<protein>
    <submittedName>
        <fullName evidence="6">Peptidoglycan D,D-transpeptidase FtsI family protein</fullName>
    </submittedName>
</protein>
<dbReference type="Gene3D" id="3.40.710.10">
    <property type="entry name" value="DD-peptidase/beta-lactamase superfamily"/>
    <property type="match status" value="1"/>
</dbReference>
<evidence type="ECO:0000259" key="5">
    <source>
        <dbReference type="Pfam" id="PF03717"/>
    </source>
</evidence>